<evidence type="ECO:0000313" key="3">
    <source>
        <dbReference type="Proteomes" id="UP000014680"/>
    </source>
</evidence>
<reference evidence="2 3" key="1">
    <citation type="submission" date="2012-10" db="EMBL/GenBank/DDBJ databases">
        <authorList>
            <person name="Zafar N."/>
            <person name="Inman J."/>
            <person name="Hall N."/>
            <person name="Lorenzi H."/>
            <person name="Caler E."/>
        </authorList>
    </citation>
    <scope>NUCLEOTIDE SEQUENCE [LARGE SCALE GENOMIC DNA]</scope>
    <source>
        <strain evidence="2 3">IP1</strain>
    </source>
</reference>
<dbReference type="KEGG" id="eiv:EIN_303710"/>
<dbReference type="Proteomes" id="UP000014680">
    <property type="component" value="Unassembled WGS sequence"/>
</dbReference>
<dbReference type="EMBL" id="KB206545">
    <property type="protein sequence ID" value="ELP89927.1"/>
    <property type="molecule type" value="Genomic_DNA"/>
</dbReference>
<keyword evidence="1" id="KW-0175">Coiled coil</keyword>
<dbReference type="AlphaFoldDB" id="A0A0A1U6A0"/>
<dbReference type="RefSeq" id="XP_004256698.1">
    <property type="nucleotide sequence ID" value="XM_004256650.1"/>
</dbReference>
<dbReference type="OrthoDB" id="33585at2759"/>
<keyword evidence="3" id="KW-1185">Reference proteome</keyword>
<accession>A0A0A1U6A0</accession>
<gene>
    <name evidence="2" type="ORF">EIN_303710</name>
</gene>
<evidence type="ECO:0000256" key="1">
    <source>
        <dbReference type="SAM" id="Coils"/>
    </source>
</evidence>
<evidence type="ECO:0000313" key="2">
    <source>
        <dbReference type="EMBL" id="ELP89927.1"/>
    </source>
</evidence>
<organism evidence="2 3">
    <name type="scientific">Entamoeba invadens IP1</name>
    <dbReference type="NCBI Taxonomy" id="370355"/>
    <lineage>
        <taxon>Eukaryota</taxon>
        <taxon>Amoebozoa</taxon>
        <taxon>Evosea</taxon>
        <taxon>Archamoebae</taxon>
        <taxon>Mastigamoebida</taxon>
        <taxon>Entamoebidae</taxon>
        <taxon>Entamoeba</taxon>
    </lineage>
</organism>
<sequence>MDTLFKELNKLCQSSSLVYNDYLNNRHDTVFVDDKTKPIATRIKTAETFYERFEENVARNYVLFKSLEIVYNNLKTMKKKVKTEMKILKNQNDLNCFDKIVEELSEIYDEDFQAKKNVLEEQIKEFENRKNTKISEMKKSKYYKGCDDTELNIGKKTNMIFKEVIFDSVQDDWKQNTSVFNNKIEGKSNLVFLIEDNDGNKFGGVLFEKVKNIEWVDDSKSFIFISKINGKNTFEKYPINDKQTFYLNRKKDFSLFSFKMTSDFGINKNGDGTFRLSSFGGKNKLFIDDKFKVSRIKVIQLE</sequence>
<name>A0A0A1U6A0_ENTIV</name>
<dbReference type="VEuPathDB" id="AmoebaDB:EIN_303710"/>
<dbReference type="GeneID" id="14888910"/>
<protein>
    <submittedName>
        <fullName evidence="2">Uncharacterized protein</fullName>
    </submittedName>
</protein>
<proteinExistence type="predicted"/>
<feature type="coiled-coil region" evidence="1">
    <location>
        <begin position="71"/>
        <end position="136"/>
    </location>
</feature>